<dbReference type="GO" id="GO:0017148">
    <property type="term" value="P:negative regulation of translation"/>
    <property type="evidence" value="ECO:0007669"/>
    <property type="project" value="UniProtKB-UniRule"/>
</dbReference>
<dbReference type="GO" id="GO:0042256">
    <property type="term" value="P:cytosolic ribosome assembly"/>
    <property type="evidence" value="ECO:0007669"/>
    <property type="project" value="UniProtKB-UniRule"/>
</dbReference>
<keyword evidence="2" id="KW-0810">Translation regulation</keyword>
<comment type="subunit">
    <text evidence="2">Interacts with ribosomal protein uL14 (rplN).</text>
</comment>
<evidence type="ECO:0000256" key="2">
    <source>
        <dbReference type="HAMAP-Rule" id="MF_01477"/>
    </source>
</evidence>
<comment type="similarity">
    <text evidence="1 2">Belongs to the Iojap/RsfS family.</text>
</comment>
<reference evidence="3 4" key="1">
    <citation type="journal article" date="2018" name="ISME J.">
        <title>A methanotrophic archaeon couples anaerobic oxidation of methane to Fe(III) reduction.</title>
        <authorList>
            <person name="Cai C."/>
            <person name="Leu A.O."/>
            <person name="Xie G.J."/>
            <person name="Guo J."/>
            <person name="Feng Y."/>
            <person name="Zhao J.X."/>
            <person name="Tyson G.W."/>
            <person name="Yuan Z."/>
            <person name="Hu S."/>
        </authorList>
    </citation>
    <scope>NUCLEOTIDE SEQUENCE [LARGE SCALE GENOMIC DNA]</scope>
    <source>
        <strain evidence="3">FeB_12</strain>
    </source>
</reference>
<dbReference type="GO" id="GO:0090071">
    <property type="term" value="P:negative regulation of ribosome biogenesis"/>
    <property type="evidence" value="ECO:0007669"/>
    <property type="project" value="UniProtKB-UniRule"/>
</dbReference>
<dbReference type="Proteomes" id="UP000250918">
    <property type="component" value="Unassembled WGS sequence"/>
</dbReference>
<dbReference type="AlphaFoldDB" id="A0A855XBP2"/>
<keyword evidence="2" id="KW-0963">Cytoplasm</keyword>
<dbReference type="Gene3D" id="3.30.460.10">
    <property type="entry name" value="Beta Polymerase, domain 2"/>
    <property type="match status" value="1"/>
</dbReference>
<evidence type="ECO:0000313" key="3">
    <source>
        <dbReference type="EMBL" id="PWB75303.1"/>
    </source>
</evidence>
<evidence type="ECO:0000313" key="4">
    <source>
        <dbReference type="Proteomes" id="UP000250918"/>
    </source>
</evidence>
<dbReference type="EMBL" id="PQAP01000011">
    <property type="protein sequence ID" value="PWB75303.1"/>
    <property type="molecule type" value="Genomic_DNA"/>
</dbReference>
<comment type="function">
    <text evidence="2">Functions as a ribosomal silencing factor. Interacts with ribosomal protein uL14 (rplN), blocking formation of intersubunit bridge B8. Prevents association of the 30S and 50S ribosomal subunits and the formation of functional ribosomes, thus repressing translation.</text>
</comment>
<dbReference type="NCBIfam" id="TIGR00090">
    <property type="entry name" value="rsfS_iojap_ybeB"/>
    <property type="match status" value="1"/>
</dbReference>
<dbReference type="PANTHER" id="PTHR21043:SF0">
    <property type="entry name" value="MITOCHONDRIAL ASSEMBLY OF RIBOSOMAL LARGE SUBUNIT PROTEIN 1"/>
    <property type="match status" value="1"/>
</dbReference>
<gene>
    <name evidence="2 3" type="primary">rsfS</name>
    <name evidence="3" type="ORF">C3F09_02780</name>
</gene>
<keyword evidence="2" id="KW-0678">Repressor</keyword>
<dbReference type="GO" id="GO:0005737">
    <property type="term" value="C:cytoplasm"/>
    <property type="evidence" value="ECO:0007669"/>
    <property type="project" value="UniProtKB-SubCell"/>
</dbReference>
<dbReference type="InterPro" id="IPR004394">
    <property type="entry name" value="Iojap/RsfS/C7orf30"/>
</dbReference>
<dbReference type="SUPFAM" id="SSF81301">
    <property type="entry name" value="Nucleotidyltransferase"/>
    <property type="match status" value="1"/>
</dbReference>
<dbReference type="PANTHER" id="PTHR21043">
    <property type="entry name" value="IOJAP SUPERFAMILY ORTHOLOG"/>
    <property type="match status" value="1"/>
</dbReference>
<evidence type="ECO:0000256" key="1">
    <source>
        <dbReference type="ARBA" id="ARBA00010574"/>
    </source>
</evidence>
<comment type="subcellular location">
    <subcellularLocation>
        <location evidence="2">Cytoplasm</location>
    </subcellularLocation>
</comment>
<comment type="caution">
    <text evidence="3">The sequence shown here is derived from an EMBL/GenBank/DDBJ whole genome shotgun (WGS) entry which is preliminary data.</text>
</comment>
<proteinExistence type="inferred from homology"/>
<name>A0A855XBP2_9BACT</name>
<sequence>MAGRLALSKRGFDVKILKLKSLSSVCDYFVIVSGDADVHVRAIAEAVSDGLREAGHRAAHAEGMGDGNWVLLDYIDVVVHIFYEPTRRFYALEKLWGDAPIEELSDD</sequence>
<dbReference type="HAMAP" id="MF_01477">
    <property type="entry name" value="Iojap_RsfS"/>
    <property type="match status" value="1"/>
</dbReference>
<accession>A0A855XBP2</accession>
<protein>
    <recommendedName>
        <fullName evidence="2">Ribosomal silencing factor RsfS</fullName>
    </recommendedName>
</protein>
<dbReference type="GO" id="GO:0043023">
    <property type="term" value="F:ribosomal large subunit binding"/>
    <property type="evidence" value="ECO:0007669"/>
    <property type="project" value="TreeGrafter"/>
</dbReference>
<dbReference type="Pfam" id="PF02410">
    <property type="entry name" value="RsfS"/>
    <property type="match status" value="1"/>
</dbReference>
<organism evidence="3 4">
    <name type="scientific">candidate division GN15 bacterium</name>
    <dbReference type="NCBI Taxonomy" id="2072418"/>
    <lineage>
        <taxon>Bacteria</taxon>
        <taxon>candidate division GN15</taxon>
    </lineage>
</organism>
<dbReference type="InterPro" id="IPR043519">
    <property type="entry name" value="NT_sf"/>
</dbReference>